<keyword evidence="8" id="KW-0539">Nucleus</keyword>
<protein>
    <submittedName>
        <fullName evidence="12">Squamosa promoter-binding-like protein 18</fullName>
    </submittedName>
</protein>
<dbReference type="GO" id="GO:0008270">
    <property type="term" value="F:zinc ion binding"/>
    <property type="evidence" value="ECO:0007669"/>
    <property type="project" value="UniProtKB-KW"/>
</dbReference>
<dbReference type="Gene3D" id="4.10.1100.10">
    <property type="entry name" value="Transcription factor, SBP-box domain"/>
    <property type="match status" value="1"/>
</dbReference>
<evidence type="ECO:0000313" key="13">
    <source>
        <dbReference type="Proteomes" id="UP000233837"/>
    </source>
</evidence>
<dbReference type="AlphaFoldDB" id="A0A2I0V9D0"/>
<dbReference type="PROSITE" id="PS51141">
    <property type="entry name" value="ZF_SBP"/>
    <property type="match status" value="1"/>
</dbReference>
<dbReference type="SMR" id="A0A2I0V9D0"/>
<dbReference type="GO" id="GO:0005634">
    <property type="term" value="C:nucleus"/>
    <property type="evidence" value="ECO:0007669"/>
    <property type="project" value="UniProtKB-SubCell"/>
</dbReference>
<dbReference type="InterPro" id="IPR044817">
    <property type="entry name" value="SBP-like"/>
</dbReference>
<dbReference type="Pfam" id="PF03110">
    <property type="entry name" value="SBP"/>
    <property type="match status" value="1"/>
</dbReference>
<dbReference type="FunFam" id="4.10.1100.10:FF:000001">
    <property type="entry name" value="Squamosa promoter-binding-like protein 14"/>
    <property type="match status" value="1"/>
</dbReference>
<evidence type="ECO:0000256" key="10">
    <source>
        <dbReference type="SAM" id="MobiDB-lite"/>
    </source>
</evidence>
<dbReference type="OrthoDB" id="514967at2759"/>
<comment type="subcellular location">
    <subcellularLocation>
        <location evidence="1">Nucleus</location>
    </subcellularLocation>
</comment>
<evidence type="ECO:0000256" key="8">
    <source>
        <dbReference type="ARBA" id="ARBA00023242"/>
    </source>
</evidence>
<evidence type="ECO:0000259" key="11">
    <source>
        <dbReference type="PROSITE" id="PS51141"/>
    </source>
</evidence>
<organism evidence="12 13">
    <name type="scientific">Dendrobium catenatum</name>
    <dbReference type="NCBI Taxonomy" id="906689"/>
    <lineage>
        <taxon>Eukaryota</taxon>
        <taxon>Viridiplantae</taxon>
        <taxon>Streptophyta</taxon>
        <taxon>Embryophyta</taxon>
        <taxon>Tracheophyta</taxon>
        <taxon>Spermatophyta</taxon>
        <taxon>Magnoliopsida</taxon>
        <taxon>Liliopsida</taxon>
        <taxon>Asparagales</taxon>
        <taxon>Orchidaceae</taxon>
        <taxon>Epidendroideae</taxon>
        <taxon>Malaxideae</taxon>
        <taxon>Dendrobiinae</taxon>
        <taxon>Dendrobium</taxon>
    </lineage>
</organism>
<keyword evidence="7" id="KW-0804">Transcription</keyword>
<evidence type="ECO:0000313" key="12">
    <source>
        <dbReference type="EMBL" id="PKU60027.1"/>
    </source>
</evidence>
<evidence type="ECO:0000256" key="3">
    <source>
        <dbReference type="ARBA" id="ARBA00022771"/>
    </source>
</evidence>
<dbReference type="PANTHER" id="PTHR31251">
    <property type="entry name" value="SQUAMOSA PROMOTER-BINDING-LIKE PROTEIN 4"/>
    <property type="match status" value="1"/>
</dbReference>
<sequence length="409" mass="45541">MEWDLKMPPWDLSEFEQNAGEANLSSVIVSSENTPGRQSGGIDCSVDLKLGGLGDFGLVDKWKEEKRASTMVPQSPVSSSSLKRPRAPIGGSQKVSCLVDGCRNDLSNCREYHRRHKVCEVHSKTPIVLVGGQEQRFCQQCSRFHLLVEFDEVKRSCRKRLDGHNRRRRKPQPDCINSGNLFPNQHEIRFTSYPQIFPSAAADTSWSPIIKSEEDSLYSHHNPPSMQFMDRVQEPPPQNFTTCFNRSFKEGKRLSFLHDGDDDMALNSRTAKTISSAAESSRHKIIFSDGLPPVLDSDCALSLLSSSNQTSGINMGHMVPVDRIPMGQPLPSCLQYSSTSLQRYSRSQAASDNVSPTGFSCSTRVENEHLSTVLVSDASEAHLHCQNIFNVGDEGPSDEASHSLHFSWQ</sequence>
<keyword evidence="13" id="KW-1185">Reference proteome</keyword>
<keyword evidence="6" id="KW-0238">DNA-binding</keyword>
<evidence type="ECO:0000256" key="2">
    <source>
        <dbReference type="ARBA" id="ARBA00022723"/>
    </source>
</evidence>
<reference evidence="12 13" key="1">
    <citation type="journal article" date="2016" name="Sci. Rep.">
        <title>The Dendrobium catenatum Lindl. genome sequence provides insights into polysaccharide synthase, floral development and adaptive evolution.</title>
        <authorList>
            <person name="Zhang G.Q."/>
            <person name="Xu Q."/>
            <person name="Bian C."/>
            <person name="Tsai W.C."/>
            <person name="Yeh C.M."/>
            <person name="Liu K.W."/>
            <person name="Yoshida K."/>
            <person name="Zhang L.S."/>
            <person name="Chang S.B."/>
            <person name="Chen F."/>
            <person name="Shi Y."/>
            <person name="Su Y.Y."/>
            <person name="Zhang Y.Q."/>
            <person name="Chen L.J."/>
            <person name="Yin Y."/>
            <person name="Lin M."/>
            <person name="Huang H."/>
            <person name="Deng H."/>
            <person name="Wang Z.W."/>
            <person name="Zhu S.L."/>
            <person name="Zhao X."/>
            <person name="Deng C."/>
            <person name="Niu S.C."/>
            <person name="Huang J."/>
            <person name="Wang M."/>
            <person name="Liu G.H."/>
            <person name="Yang H.J."/>
            <person name="Xiao X.J."/>
            <person name="Hsiao Y.Y."/>
            <person name="Wu W.L."/>
            <person name="Chen Y.Y."/>
            <person name="Mitsuda N."/>
            <person name="Ohme-Takagi M."/>
            <person name="Luo Y.B."/>
            <person name="Van de Peer Y."/>
            <person name="Liu Z.J."/>
        </authorList>
    </citation>
    <scope>NUCLEOTIDE SEQUENCE [LARGE SCALE GENOMIC DNA]</scope>
    <source>
        <tissue evidence="12">The whole plant</tissue>
    </source>
</reference>
<evidence type="ECO:0000256" key="9">
    <source>
        <dbReference type="PROSITE-ProRule" id="PRU00470"/>
    </source>
</evidence>
<dbReference type="Proteomes" id="UP000233837">
    <property type="component" value="Unassembled WGS sequence"/>
</dbReference>
<dbReference type="InterPro" id="IPR036893">
    <property type="entry name" value="SBP_sf"/>
</dbReference>
<feature type="region of interest" description="Disordered" evidence="10">
    <location>
        <begin position="67"/>
        <end position="87"/>
    </location>
</feature>
<evidence type="ECO:0000256" key="4">
    <source>
        <dbReference type="ARBA" id="ARBA00022833"/>
    </source>
</evidence>
<gene>
    <name evidence="12" type="primary">SPL18</name>
    <name evidence="12" type="ORF">MA16_Dca016761</name>
</gene>
<feature type="compositionally biased region" description="Polar residues" evidence="10">
    <location>
        <begin position="71"/>
        <end position="82"/>
    </location>
</feature>
<dbReference type="SUPFAM" id="SSF103612">
    <property type="entry name" value="SBT domain"/>
    <property type="match status" value="1"/>
</dbReference>
<reference evidence="12 13" key="2">
    <citation type="journal article" date="2017" name="Nature">
        <title>The Apostasia genome and the evolution of orchids.</title>
        <authorList>
            <person name="Zhang G.Q."/>
            <person name="Liu K.W."/>
            <person name="Li Z."/>
            <person name="Lohaus R."/>
            <person name="Hsiao Y.Y."/>
            <person name="Niu S.C."/>
            <person name="Wang J.Y."/>
            <person name="Lin Y.C."/>
            <person name="Xu Q."/>
            <person name="Chen L.J."/>
            <person name="Yoshida K."/>
            <person name="Fujiwara S."/>
            <person name="Wang Z.W."/>
            <person name="Zhang Y.Q."/>
            <person name="Mitsuda N."/>
            <person name="Wang M."/>
            <person name="Liu G.H."/>
            <person name="Pecoraro L."/>
            <person name="Huang H.X."/>
            <person name="Xiao X.J."/>
            <person name="Lin M."/>
            <person name="Wu X.Y."/>
            <person name="Wu W.L."/>
            <person name="Chen Y.Y."/>
            <person name="Chang S.B."/>
            <person name="Sakamoto S."/>
            <person name="Ohme-Takagi M."/>
            <person name="Yagi M."/>
            <person name="Zeng S.J."/>
            <person name="Shen C.Y."/>
            <person name="Yeh C.M."/>
            <person name="Luo Y.B."/>
            <person name="Tsai W.C."/>
            <person name="Van de Peer Y."/>
            <person name="Liu Z.J."/>
        </authorList>
    </citation>
    <scope>NUCLEOTIDE SEQUENCE [LARGE SCALE GENOMIC DNA]</scope>
    <source>
        <tissue evidence="12">The whole plant</tissue>
    </source>
</reference>
<dbReference type="PANTHER" id="PTHR31251:SF208">
    <property type="entry name" value="SQUAMOSA PROMOTER-BINDING-LIKE PROTEIN 18"/>
    <property type="match status" value="1"/>
</dbReference>
<dbReference type="EMBL" id="KZ504019">
    <property type="protein sequence ID" value="PKU60027.1"/>
    <property type="molecule type" value="Genomic_DNA"/>
</dbReference>
<accession>A0A2I0V9D0</accession>
<proteinExistence type="predicted"/>
<dbReference type="InterPro" id="IPR004333">
    <property type="entry name" value="SBP_dom"/>
</dbReference>
<keyword evidence="3 9" id="KW-0863">Zinc-finger</keyword>
<name>A0A2I0V9D0_9ASPA</name>
<keyword evidence="4" id="KW-0862">Zinc</keyword>
<keyword evidence="5" id="KW-0805">Transcription regulation</keyword>
<keyword evidence="2" id="KW-0479">Metal-binding</keyword>
<evidence type="ECO:0000256" key="5">
    <source>
        <dbReference type="ARBA" id="ARBA00023015"/>
    </source>
</evidence>
<evidence type="ECO:0000256" key="1">
    <source>
        <dbReference type="ARBA" id="ARBA00004123"/>
    </source>
</evidence>
<evidence type="ECO:0000256" key="7">
    <source>
        <dbReference type="ARBA" id="ARBA00023163"/>
    </source>
</evidence>
<dbReference type="GO" id="GO:0003677">
    <property type="term" value="F:DNA binding"/>
    <property type="evidence" value="ECO:0007669"/>
    <property type="project" value="UniProtKB-KW"/>
</dbReference>
<evidence type="ECO:0000256" key="6">
    <source>
        <dbReference type="ARBA" id="ARBA00023125"/>
    </source>
</evidence>
<feature type="domain" description="SBP-type" evidence="11">
    <location>
        <begin position="94"/>
        <end position="171"/>
    </location>
</feature>